<dbReference type="RefSeq" id="WP_089862261.1">
    <property type="nucleotide sequence ID" value="NZ_FOTI01000037.1"/>
</dbReference>
<dbReference type="OrthoDB" id="2111302at2"/>
<dbReference type="STRING" id="29563.SAMN02983006_02220"/>
<keyword evidence="6" id="KW-0472">Membrane</keyword>
<dbReference type="InterPro" id="IPR003439">
    <property type="entry name" value="ABC_transporter-like_ATP-bd"/>
</dbReference>
<dbReference type="GO" id="GO:0016887">
    <property type="term" value="F:ATP hydrolysis activity"/>
    <property type="evidence" value="ECO:0007669"/>
    <property type="project" value="InterPro"/>
</dbReference>
<proteinExistence type="predicted"/>
<keyword evidence="9" id="KW-1185">Reference proteome</keyword>
<evidence type="ECO:0000256" key="4">
    <source>
        <dbReference type="ARBA" id="ARBA00022840"/>
    </source>
</evidence>
<keyword evidence="1" id="KW-0813">Transport</keyword>
<dbReference type="GO" id="GO:0005524">
    <property type="term" value="F:ATP binding"/>
    <property type="evidence" value="ECO:0007669"/>
    <property type="project" value="UniProtKB-KW"/>
</dbReference>
<keyword evidence="3" id="KW-0547">Nucleotide-binding</keyword>
<dbReference type="SUPFAM" id="SSF52540">
    <property type="entry name" value="P-loop containing nucleoside triphosphate hydrolases"/>
    <property type="match status" value="1"/>
</dbReference>
<organism evidence="8 9">
    <name type="scientific">Halanaerobium salsuginis</name>
    <dbReference type="NCBI Taxonomy" id="29563"/>
    <lineage>
        <taxon>Bacteria</taxon>
        <taxon>Bacillati</taxon>
        <taxon>Bacillota</taxon>
        <taxon>Clostridia</taxon>
        <taxon>Halanaerobiales</taxon>
        <taxon>Halanaerobiaceae</taxon>
        <taxon>Halanaerobium</taxon>
    </lineage>
</organism>
<evidence type="ECO:0000313" key="9">
    <source>
        <dbReference type="Proteomes" id="UP000199006"/>
    </source>
</evidence>
<dbReference type="AlphaFoldDB" id="A0A1I4L551"/>
<feature type="domain" description="ABC transporter" evidence="7">
    <location>
        <begin position="7"/>
        <end position="270"/>
    </location>
</feature>
<dbReference type="Gene3D" id="3.40.50.300">
    <property type="entry name" value="P-loop containing nucleotide triphosphate hydrolases"/>
    <property type="match status" value="1"/>
</dbReference>
<accession>A0A1I4L551</accession>
<reference evidence="8 9" key="1">
    <citation type="submission" date="2016-10" db="EMBL/GenBank/DDBJ databases">
        <authorList>
            <person name="de Groot N.N."/>
        </authorList>
    </citation>
    <scope>NUCLEOTIDE SEQUENCE [LARGE SCALE GENOMIC DNA]</scope>
    <source>
        <strain evidence="8 9">ATCC 51327</strain>
    </source>
</reference>
<evidence type="ECO:0000256" key="2">
    <source>
        <dbReference type="ARBA" id="ARBA00022475"/>
    </source>
</evidence>
<gene>
    <name evidence="8" type="ORF">SAMN02983006_02220</name>
</gene>
<keyword evidence="2" id="KW-1003">Cell membrane</keyword>
<evidence type="ECO:0000313" key="8">
    <source>
        <dbReference type="EMBL" id="SFL86155.1"/>
    </source>
</evidence>
<dbReference type="EMBL" id="FOTI01000037">
    <property type="protein sequence ID" value="SFL86155.1"/>
    <property type="molecule type" value="Genomic_DNA"/>
</dbReference>
<dbReference type="PROSITE" id="PS50893">
    <property type="entry name" value="ABC_TRANSPORTER_2"/>
    <property type="match status" value="1"/>
</dbReference>
<dbReference type="InterPro" id="IPR027417">
    <property type="entry name" value="P-loop_NTPase"/>
</dbReference>
<evidence type="ECO:0000259" key="7">
    <source>
        <dbReference type="PROSITE" id="PS50893"/>
    </source>
</evidence>
<dbReference type="Proteomes" id="UP000199006">
    <property type="component" value="Unassembled WGS sequence"/>
</dbReference>
<dbReference type="PANTHER" id="PTHR43790">
    <property type="entry name" value="CARBOHYDRATE TRANSPORT ATP-BINDING PROTEIN MG119-RELATED"/>
    <property type="match status" value="1"/>
</dbReference>
<dbReference type="Pfam" id="PF00005">
    <property type="entry name" value="ABC_tran"/>
    <property type="match status" value="1"/>
</dbReference>
<protein>
    <submittedName>
        <fullName evidence="8">ABC transporter</fullName>
    </submittedName>
</protein>
<dbReference type="InterPro" id="IPR050107">
    <property type="entry name" value="ABC_carbohydrate_import_ATPase"/>
</dbReference>
<keyword evidence="5" id="KW-1278">Translocase</keyword>
<evidence type="ECO:0000256" key="5">
    <source>
        <dbReference type="ARBA" id="ARBA00022967"/>
    </source>
</evidence>
<evidence type="ECO:0000256" key="6">
    <source>
        <dbReference type="ARBA" id="ARBA00023136"/>
    </source>
</evidence>
<dbReference type="PANTHER" id="PTHR43790:SF3">
    <property type="entry name" value="D-ALLOSE IMPORT ATP-BINDING PROTEIN ALSA-RELATED"/>
    <property type="match status" value="1"/>
</dbReference>
<name>A0A1I4L551_9FIRM</name>
<keyword evidence="4" id="KW-0067">ATP-binding</keyword>
<evidence type="ECO:0000256" key="3">
    <source>
        <dbReference type="ARBA" id="ARBA00022741"/>
    </source>
</evidence>
<sequence length="270" mass="31030">MNQQYLLKLSNLAASEDGAESLINFNLELKQAELRAILFRQEKIKKILVELFMGKRDLQSGEIYFAGQKVTTNDLTRFYRKKTYLVNKYSAINPAKDPLSIFRFNKNSQASEHNSTVFPDMTVAENIFFGREPLNTFLFFKSIDYQTMREKANILLQEFKLKVEPDQKMAALSSLEKQLVELIKAVSLGVELLILDKPAAELSKSERSIFFAYLKKIKAEQMTIIYFTDEVETVFETADKVTIFKNGSSSGSYEVDELDYNQLTLLLMGR</sequence>
<evidence type="ECO:0000256" key="1">
    <source>
        <dbReference type="ARBA" id="ARBA00022448"/>
    </source>
</evidence>